<gene>
    <name evidence="1" type="ORF">PYW07_012535</name>
</gene>
<accession>A0AAD7Y8Q6</accession>
<name>A0AAD7Y8Q6_MYTSE</name>
<evidence type="ECO:0000313" key="2">
    <source>
        <dbReference type="Proteomes" id="UP001231518"/>
    </source>
</evidence>
<protein>
    <submittedName>
        <fullName evidence="1">Uncharacterized protein</fullName>
    </submittedName>
</protein>
<evidence type="ECO:0000313" key="1">
    <source>
        <dbReference type="EMBL" id="KAJ8706457.1"/>
    </source>
</evidence>
<proteinExistence type="predicted"/>
<dbReference type="Proteomes" id="UP001231518">
    <property type="component" value="Chromosome 30"/>
</dbReference>
<organism evidence="1 2">
    <name type="scientific">Mythimna separata</name>
    <name type="common">Oriental armyworm</name>
    <name type="synonym">Pseudaletia separata</name>
    <dbReference type="NCBI Taxonomy" id="271217"/>
    <lineage>
        <taxon>Eukaryota</taxon>
        <taxon>Metazoa</taxon>
        <taxon>Ecdysozoa</taxon>
        <taxon>Arthropoda</taxon>
        <taxon>Hexapoda</taxon>
        <taxon>Insecta</taxon>
        <taxon>Pterygota</taxon>
        <taxon>Neoptera</taxon>
        <taxon>Endopterygota</taxon>
        <taxon>Lepidoptera</taxon>
        <taxon>Glossata</taxon>
        <taxon>Ditrysia</taxon>
        <taxon>Noctuoidea</taxon>
        <taxon>Noctuidae</taxon>
        <taxon>Noctuinae</taxon>
        <taxon>Hadenini</taxon>
        <taxon>Mythimna</taxon>
    </lineage>
</organism>
<comment type="caution">
    <text evidence="1">The sequence shown here is derived from an EMBL/GenBank/DDBJ whole genome shotgun (WGS) entry which is preliminary data.</text>
</comment>
<reference evidence="1" key="1">
    <citation type="submission" date="2023-03" db="EMBL/GenBank/DDBJ databases">
        <title>Chromosome-level genomes of two armyworms, Mythimna separata and Mythimna loreyi, provide insights into the biosynthesis and reception of sex pheromones.</title>
        <authorList>
            <person name="Zhao H."/>
        </authorList>
    </citation>
    <scope>NUCLEOTIDE SEQUENCE</scope>
    <source>
        <strain evidence="1">BeijingLab</strain>
        <tissue evidence="1">Pupa</tissue>
    </source>
</reference>
<sequence length="89" mass="9914">MANAAAAPPQVKRRWHDDELELLARTEARLVRAGGCASNINQLLHAELPILGRTLDGIKGYRRKETYKSRVQACLADLARSPSRIQKAH</sequence>
<dbReference type="EMBL" id="JARGEI010000028">
    <property type="protein sequence ID" value="KAJ8706457.1"/>
    <property type="molecule type" value="Genomic_DNA"/>
</dbReference>
<dbReference type="AlphaFoldDB" id="A0AAD7Y8Q6"/>
<keyword evidence="2" id="KW-1185">Reference proteome</keyword>